<dbReference type="FunFam" id="3.40.50.2300:FF:000001">
    <property type="entry name" value="DNA-binding response regulator PhoB"/>
    <property type="match status" value="1"/>
</dbReference>
<dbReference type="GO" id="GO:0000976">
    <property type="term" value="F:transcription cis-regulatory region binding"/>
    <property type="evidence" value="ECO:0007669"/>
    <property type="project" value="TreeGrafter"/>
</dbReference>
<dbReference type="PANTHER" id="PTHR48111:SF49">
    <property type="entry name" value="HEME RESPONSE REGULATOR HSSR"/>
    <property type="match status" value="1"/>
</dbReference>
<dbReference type="CDD" id="cd17574">
    <property type="entry name" value="REC_OmpR"/>
    <property type="match status" value="1"/>
</dbReference>
<dbReference type="Proteomes" id="UP000886861">
    <property type="component" value="Unassembled WGS sequence"/>
</dbReference>
<dbReference type="SMART" id="SM00448">
    <property type="entry name" value="REC"/>
    <property type="match status" value="1"/>
</dbReference>
<evidence type="ECO:0000256" key="11">
    <source>
        <dbReference type="ARBA" id="ARBA00024867"/>
    </source>
</evidence>
<keyword evidence="9" id="KW-0010">Activator</keyword>
<feature type="DNA-binding region" description="OmpR/PhoB-type" evidence="15">
    <location>
        <begin position="125"/>
        <end position="222"/>
    </location>
</feature>
<evidence type="ECO:0000256" key="14">
    <source>
        <dbReference type="PROSITE-ProRule" id="PRU00169"/>
    </source>
</evidence>
<dbReference type="GO" id="GO:0032993">
    <property type="term" value="C:protein-DNA complex"/>
    <property type="evidence" value="ECO:0007669"/>
    <property type="project" value="TreeGrafter"/>
</dbReference>
<dbReference type="Gene3D" id="1.10.10.10">
    <property type="entry name" value="Winged helix-like DNA-binding domain superfamily/Winged helix DNA-binding domain"/>
    <property type="match status" value="1"/>
</dbReference>
<dbReference type="GO" id="GO:0006355">
    <property type="term" value="P:regulation of DNA-templated transcription"/>
    <property type="evidence" value="ECO:0007669"/>
    <property type="project" value="InterPro"/>
</dbReference>
<dbReference type="EMBL" id="DVOJ01000008">
    <property type="protein sequence ID" value="HIV01396.1"/>
    <property type="molecule type" value="Genomic_DNA"/>
</dbReference>
<evidence type="ECO:0000256" key="6">
    <source>
        <dbReference type="ARBA" id="ARBA00023015"/>
    </source>
</evidence>
<dbReference type="InterPro" id="IPR011006">
    <property type="entry name" value="CheY-like_superfamily"/>
</dbReference>
<evidence type="ECO:0000256" key="2">
    <source>
        <dbReference type="ARBA" id="ARBA00018672"/>
    </source>
</evidence>
<comment type="subcellular location">
    <subcellularLocation>
        <location evidence="1">Cytoplasm</location>
    </subcellularLocation>
</comment>
<dbReference type="GO" id="GO:0000156">
    <property type="term" value="F:phosphorelay response regulator activity"/>
    <property type="evidence" value="ECO:0007669"/>
    <property type="project" value="TreeGrafter"/>
</dbReference>
<feature type="domain" description="Response regulatory" evidence="16">
    <location>
        <begin position="3"/>
        <end position="117"/>
    </location>
</feature>
<dbReference type="InterPro" id="IPR039420">
    <property type="entry name" value="WalR-like"/>
</dbReference>
<keyword evidence="7" id="KW-0843">Virulence</keyword>
<reference evidence="18" key="2">
    <citation type="journal article" date="2021" name="PeerJ">
        <title>Extensive microbial diversity within the chicken gut microbiome revealed by metagenomics and culture.</title>
        <authorList>
            <person name="Gilroy R."/>
            <person name="Ravi A."/>
            <person name="Getino M."/>
            <person name="Pursley I."/>
            <person name="Horton D.L."/>
            <person name="Alikhan N.F."/>
            <person name="Baker D."/>
            <person name="Gharbi K."/>
            <person name="Hall N."/>
            <person name="Watson M."/>
            <person name="Adriaenssens E.M."/>
            <person name="Foster-Nyarko E."/>
            <person name="Jarju S."/>
            <person name="Secka A."/>
            <person name="Antonio M."/>
            <person name="Oren A."/>
            <person name="Chaudhuri R.R."/>
            <person name="La Ragione R."/>
            <person name="Hildebrand F."/>
            <person name="Pallen M.J."/>
        </authorList>
    </citation>
    <scope>NUCLEOTIDE SEQUENCE</scope>
    <source>
        <strain evidence="18">CHK186-9395</strain>
    </source>
</reference>
<evidence type="ECO:0000256" key="3">
    <source>
        <dbReference type="ARBA" id="ARBA00022490"/>
    </source>
</evidence>
<evidence type="ECO:0000256" key="9">
    <source>
        <dbReference type="ARBA" id="ARBA00023159"/>
    </source>
</evidence>
<evidence type="ECO:0000256" key="8">
    <source>
        <dbReference type="ARBA" id="ARBA00023125"/>
    </source>
</evidence>
<proteinExistence type="predicted"/>
<protein>
    <recommendedName>
        <fullName evidence="13">Heme response regulator HssR</fullName>
    </recommendedName>
    <alternativeName>
        <fullName evidence="2">Stage 0 sporulation protein A homolog</fullName>
    </alternativeName>
</protein>
<sequence length="226" mass="25727">MFNVLVAEDDNNIRKLMEIRLSAEGYNVYSAGDGEEALKLMEGNQIDIMIVDVMMPKMDGYELVKTVRETDSQIPAIMVTAKGSIQDKAKGFNVGIDDYMVKPVEFDELIFRIKALLRRAKIVNERKITVGDVTLDYDTLSVSGHGKKVTLSKKEFSILFKLLSYPERSFTKAQLFDEFWGYDSYADEDTIKVHINKIRSKISDFPEIDIETIRGIGYKGVKNEKT</sequence>
<evidence type="ECO:0000259" key="16">
    <source>
        <dbReference type="PROSITE" id="PS50110"/>
    </source>
</evidence>
<keyword evidence="6" id="KW-0805">Transcription regulation</keyword>
<keyword evidence="3" id="KW-0963">Cytoplasm</keyword>
<dbReference type="CDD" id="cd00383">
    <property type="entry name" value="trans_reg_C"/>
    <property type="match status" value="1"/>
</dbReference>
<dbReference type="SUPFAM" id="SSF52172">
    <property type="entry name" value="CheY-like"/>
    <property type="match status" value="1"/>
</dbReference>
<accession>A0A9D1NF40</accession>
<comment type="function">
    <text evidence="11">May play the central regulatory role in sporulation. It may be an element of the effector pathway responsible for the activation of sporulation genes in response to nutritional stress. Spo0A may act in concert with spo0H (a sigma factor) to control the expression of some genes that are critical to the sporulation process.</text>
</comment>
<evidence type="ECO:0000256" key="7">
    <source>
        <dbReference type="ARBA" id="ARBA00023026"/>
    </source>
</evidence>
<dbReference type="PROSITE" id="PS51755">
    <property type="entry name" value="OMPR_PHOB"/>
    <property type="match status" value="1"/>
</dbReference>
<evidence type="ECO:0000259" key="17">
    <source>
        <dbReference type="PROSITE" id="PS51755"/>
    </source>
</evidence>
<dbReference type="PROSITE" id="PS50110">
    <property type="entry name" value="RESPONSE_REGULATORY"/>
    <property type="match status" value="1"/>
</dbReference>
<evidence type="ECO:0000256" key="10">
    <source>
        <dbReference type="ARBA" id="ARBA00023163"/>
    </source>
</evidence>
<evidence type="ECO:0000256" key="15">
    <source>
        <dbReference type="PROSITE-ProRule" id="PRU01091"/>
    </source>
</evidence>
<dbReference type="Pfam" id="PF00486">
    <property type="entry name" value="Trans_reg_C"/>
    <property type="match status" value="1"/>
</dbReference>
<dbReference type="InterPro" id="IPR001789">
    <property type="entry name" value="Sig_transdc_resp-reg_receiver"/>
</dbReference>
<organism evidence="18 19">
    <name type="scientific">Candidatus Caccopulliclostridium gallistercoris</name>
    <dbReference type="NCBI Taxonomy" id="2840719"/>
    <lineage>
        <taxon>Bacteria</taxon>
        <taxon>Bacillati</taxon>
        <taxon>Bacillota</taxon>
        <taxon>Clostridia</taxon>
        <taxon>Candidatus Caccopulliclostridium</taxon>
    </lineage>
</organism>
<evidence type="ECO:0000313" key="19">
    <source>
        <dbReference type="Proteomes" id="UP000886861"/>
    </source>
</evidence>
<name>A0A9D1NF40_9FIRM</name>
<evidence type="ECO:0000256" key="12">
    <source>
        <dbReference type="ARBA" id="ARBA00037471"/>
    </source>
</evidence>
<keyword evidence="5" id="KW-0902">Two-component regulatory system</keyword>
<dbReference type="GO" id="GO:0005829">
    <property type="term" value="C:cytosol"/>
    <property type="evidence" value="ECO:0007669"/>
    <property type="project" value="TreeGrafter"/>
</dbReference>
<keyword evidence="4 14" id="KW-0597">Phosphoprotein</keyword>
<evidence type="ECO:0000313" key="18">
    <source>
        <dbReference type="EMBL" id="HIV01396.1"/>
    </source>
</evidence>
<dbReference type="InterPro" id="IPR036388">
    <property type="entry name" value="WH-like_DNA-bd_sf"/>
</dbReference>
<comment type="function">
    <text evidence="12">Member of the two-component regulatory system HssS/HssR involved in intracellular heme homeostasis and tempering of staphylococcal virulence. Phosphorylated HssR binds to a direct repeat sequence within hrtAB promoter and activates the expression of hrtAB, an efflux pump, in response to extracellular heme, hemin, hemoglobin or blood.</text>
</comment>
<dbReference type="SMART" id="SM00862">
    <property type="entry name" value="Trans_reg_C"/>
    <property type="match status" value="1"/>
</dbReference>
<dbReference type="AlphaFoldDB" id="A0A9D1NF40"/>
<feature type="domain" description="OmpR/PhoB-type" evidence="17">
    <location>
        <begin position="125"/>
        <end position="222"/>
    </location>
</feature>
<feature type="modified residue" description="4-aspartylphosphate" evidence="14">
    <location>
        <position position="52"/>
    </location>
</feature>
<keyword evidence="8 15" id="KW-0238">DNA-binding</keyword>
<dbReference type="PANTHER" id="PTHR48111">
    <property type="entry name" value="REGULATOR OF RPOS"/>
    <property type="match status" value="1"/>
</dbReference>
<evidence type="ECO:0000256" key="5">
    <source>
        <dbReference type="ARBA" id="ARBA00023012"/>
    </source>
</evidence>
<evidence type="ECO:0000256" key="13">
    <source>
        <dbReference type="ARBA" id="ARBA00039976"/>
    </source>
</evidence>
<comment type="caution">
    <text evidence="18">The sequence shown here is derived from an EMBL/GenBank/DDBJ whole genome shotgun (WGS) entry which is preliminary data.</text>
</comment>
<dbReference type="Gene3D" id="3.40.50.2300">
    <property type="match status" value="1"/>
</dbReference>
<evidence type="ECO:0000256" key="4">
    <source>
        <dbReference type="ARBA" id="ARBA00022553"/>
    </source>
</evidence>
<gene>
    <name evidence="18" type="ORF">IAA62_02445</name>
</gene>
<dbReference type="InterPro" id="IPR001867">
    <property type="entry name" value="OmpR/PhoB-type_DNA-bd"/>
</dbReference>
<evidence type="ECO:0000256" key="1">
    <source>
        <dbReference type="ARBA" id="ARBA00004496"/>
    </source>
</evidence>
<dbReference type="Pfam" id="PF00072">
    <property type="entry name" value="Response_reg"/>
    <property type="match status" value="1"/>
</dbReference>
<keyword evidence="10" id="KW-0804">Transcription</keyword>
<reference evidence="18" key="1">
    <citation type="submission" date="2020-10" db="EMBL/GenBank/DDBJ databases">
        <authorList>
            <person name="Gilroy R."/>
        </authorList>
    </citation>
    <scope>NUCLEOTIDE SEQUENCE</scope>
    <source>
        <strain evidence="18">CHK186-9395</strain>
    </source>
</reference>